<dbReference type="AlphaFoldDB" id="A0A0L6VEQ9"/>
<dbReference type="Proteomes" id="UP000037035">
    <property type="component" value="Unassembled WGS sequence"/>
</dbReference>
<dbReference type="EMBL" id="LAVV01006594">
    <property type="protein sequence ID" value="KNZ59214.1"/>
    <property type="molecule type" value="Genomic_DNA"/>
</dbReference>
<keyword evidence="2" id="KW-1185">Reference proteome</keyword>
<organism evidence="1 2">
    <name type="scientific">Puccinia sorghi</name>
    <dbReference type="NCBI Taxonomy" id="27349"/>
    <lineage>
        <taxon>Eukaryota</taxon>
        <taxon>Fungi</taxon>
        <taxon>Dikarya</taxon>
        <taxon>Basidiomycota</taxon>
        <taxon>Pucciniomycotina</taxon>
        <taxon>Pucciniomycetes</taxon>
        <taxon>Pucciniales</taxon>
        <taxon>Pucciniaceae</taxon>
        <taxon>Puccinia</taxon>
    </lineage>
</organism>
<comment type="caution">
    <text evidence="1">The sequence shown here is derived from an EMBL/GenBank/DDBJ whole genome shotgun (WGS) entry which is preliminary data.</text>
</comment>
<evidence type="ECO:0000313" key="1">
    <source>
        <dbReference type="EMBL" id="KNZ59214.1"/>
    </source>
</evidence>
<sequence>MRLFLIRIKLIRYMLDMSQSNALIFFIFCFDVHSTIQQSDLTLYTAPQKIKYSLPPIPIHDVKKEVYAEQFHFCFEIHIPLECACVESCPLVCRAASFDQFRVRKQATSKILCYIYRVTVSVGMADHHSLLIYGKRDFCVVIWVFLAGGPHIEYLVNFELELEILLFSTLKIIGSQHNYSTPHVLYYIFCIKNSSPFGQTNSLSSLTDCISFGAGRASSPFVWLKTNDKFQLMIFFEAKEIGCTRCYTTFNHFPCGGEGGLSINQNYLCTDELKWLSCAHFFFFEGQIQKNGPATQLPTLSFEVATHVGETNADQIFQTFDLKTPGKKMRNLCRSDSLYPSHPRSIIDSLYSPS</sequence>
<accession>A0A0L6VEQ9</accession>
<gene>
    <name evidence="1" type="ORF">VP01_1781g3</name>
</gene>
<reference evidence="1 2" key="1">
    <citation type="submission" date="2015-08" db="EMBL/GenBank/DDBJ databases">
        <title>Next Generation Sequencing and Analysis of the Genome of Puccinia sorghi L Schw, the Causal Agent of Maize Common Rust.</title>
        <authorList>
            <person name="Rochi L."/>
            <person name="Burguener G."/>
            <person name="Darino M."/>
            <person name="Turjanski A."/>
            <person name="Kreff E."/>
            <person name="Dieguez M.J."/>
            <person name="Sacco F."/>
        </authorList>
    </citation>
    <scope>NUCLEOTIDE SEQUENCE [LARGE SCALE GENOMIC DNA]</scope>
    <source>
        <strain evidence="1 2">RO10H11247</strain>
    </source>
</reference>
<evidence type="ECO:0000313" key="2">
    <source>
        <dbReference type="Proteomes" id="UP000037035"/>
    </source>
</evidence>
<protein>
    <submittedName>
        <fullName evidence="1">Uncharacterized protein</fullName>
    </submittedName>
</protein>
<dbReference type="VEuPathDB" id="FungiDB:VP01_1781g3"/>
<name>A0A0L6VEQ9_9BASI</name>
<proteinExistence type="predicted"/>